<dbReference type="AlphaFoldDB" id="A0AA96JR73"/>
<sequence>MKIWLMAGLGMAMAMAISCTVVLAAESASSSPSSSAIKKGSAFGEFFVQIKDRAEAQNGINWKETADAVLIRDKETQWNRYLKAALGLPDFVDLGIENRTRFESVSHPWRSTAKIGGGRTDSQWLLRSRVRFGLGNGPLRFLFEGQDSREYGAQVGGFVNTTTVDKWDILQLFGSLTIDNVAGSGLRTDLHFGRMTLDLGSRRYVARNNFRNTSNAFDGLHWQIGKPDNWRLRAFITEPVIRDEVQLDEQNKKFLFWGAYVENLQIPWMNINAFYYGLNDQRQQNKNFHRTYGTYGFRLYKNPAVGEFDYELEGAVQVGQLGQVDHFSYNPNAQVGYTFNVPWTPQFLVQYSYSSGTRTPGGSQSGTFDILFGARRWDFMPTGIFGPFLRSNVSSPGWRLVVKPANSVTMQIKHRFWYLAQGSAVNGGILLQDPTGGAGNYLGQDLELRVSWIVSQNLDFDAGYVHWFKGSYFDRLPDSANLPQGGNKDTDYFYLSMRIRL</sequence>
<feature type="domain" description="Alginate export" evidence="2">
    <location>
        <begin position="92"/>
        <end position="476"/>
    </location>
</feature>
<dbReference type="KEGG" id="nall:PP769_11295"/>
<dbReference type="PROSITE" id="PS51257">
    <property type="entry name" value="PROKAR_LIPOPROTEIN"/>
    <property type="match status" value="1"/>
</dbReference>
<gene>
    <name evidence="3" type="ORF">PP769_11295</name>
</gene>
<keyword evidence="1" id="KW-0732">Signal</keyword>
<accession>A0AA96JR73</accession>
<evidence type="ECO:0000259" key="2">
    <source>
        <dbReference type="Pfam" id="PF13372"/>
    </source>
</evidence>
<evidence type="ECO:0000313" key="4">
    <source>
        <dbReference type="Proteomes" id="UP001302719"/>
    </source>
</evidence>
<keyword evidence="4" id="KW-1185">Reference proteome</keyword>
<dbReference type="Pfam" id="PF13372">
    <property type="entry name" value="Alginate_exp"/>
    <property type="match status" value="1"/>
</dbReference>
<feature type="signal peptide" evidence="1">
    <location>
        <begin position="1"/>
        <end position="24"/>
    </location>
</feature>
<organism evidence="3 4">
    <name type="scientific">Candidatus Nitrospira allomarina</name>
    <dbReference type="NCBI Taxonomy" id="3020900"/>
    <lineage>
        <taxon>Bacteria</taxon>
        <taxon>Pseudomonadati</taxon>
        <taxon>Nitrospirota</taxon>
        <taxon>Nitrospiria</taxon>
        <taxon>Nitrospirales</taxon>
        <taxon>Nitrospiraceae</taxon>
        <taxon>Nitrospira</taxon>
    </lineage>
</organism>
<dbReference type="RefSeq" id="WP_312640161.1">
    <property type="nucleotide sequence ID" value="NZ_CP116967.1"/>
</dbReference>
<name>A0AA96JR73_9BACT</name>
<dbReference type="EMBL" id="CP116967">
    <property type="protein sequence ID" value="WNM56565.1"/>
    <property type="molecule type" value="Genomic_DNA"/>
</dbReference>
<evidence type="ECO:0000256" key="1">
    <source>
        <dbReference type="SAM" id="SignalP"/>
    </source>
</evidence>
<proteinExistence type="predicted"/>
<dbReference type="Proteomes" id="UP001302719">
    <property type="component" value="Chromosome"/>
</dbReference>
<feature type="chain" id="PRO_5041697983" evidence="1">
    <location>
        <begin position="25"/>
        <end position="501"/>
    </location>
</feature>
<evidence type="ECO:0000313" key="3">
    <source>
        <dbReference type="EMBL" id="WNM56565.1"/>
    </source>
</evidence>
<protein>
    <submittedName>
        <fullName evidence="3">Alginate export family protein</fullName>
    </submittedName>
</protein>
<dbReference type="InterPro" id="IPR025388">
    <property type="entry name" value="Alginate_export_dom"/>
</dbReference>
<reference evidence="3 4" key="1">
    <citation type="submission" date="2023-01" db="EMBL/GenBank/DDBJ databases">
        <title>Cultivation and genomic characterization of new, ubiquitous marine nitrite-oxidizing bacteria from the Nitrospirales.</title>
        <authorList>
            <person name="Mueller A.J."/>
            <person name="Daebeler A."/>
            <person name="Herbold C.W."/>
            <person name="Kirkegaard R.H."/>
            <person name="Daims H."/>
        </authorList>
    </citation>
    <scope>NUCLEOTIDE SEQUENCE [LARGE SCALE GENOMIC DNA]</scope>
    <source>
        <strain evidence="3 4">VA</strain>
    </source>
</reference>